<comment type="caution">
    <text evidence="11">The sequence shown here is derived from an EMBL/GenBank/DDBJ whole genome shotgun (WGS) entry which is preliminary data.</text>
</comment>
<keyword evidence="6" id="KW-0472">Membrane</keyword>
<evidence type="ECO:0000256" key="10">
    <source>
        <dbReference type="SAM" id="MobiDB-lite"/>
    </source>
</evidence>
<evidence type="ECO:0000256" key="4">
    <source>
        <dbReference type="ARBA" id="ARBA00022741"/>
    </source>
</evidence>
<evidence type="ECO:0000256" key="5">
    <source>
        <dbReference type="ARBA" id="ARBA00023134"/>
    </source>
</evidence>
<dbReference type="NCBIfam" id="TIGR00231">
    <property type="entry name" value="small_GTP"/>
    <property type="match status" value="1"/>
</dbReference>
<evidence type="ECO:0000313" key="12">
    <source>
        <dbReference type="Proteomes" id="UP001066276"/>
    </source>
</evidence>
<comment type="similarity">
    <text evidence="9">Belongs to the small GTPase superfamily. RasD family.</text>
</comment>
<comment type="subcellular location">
    <subcellularLocation>
        <location evidence="1">Cell membrane</location>
        <topology evidence="1">Lipid-anchor</topology>
    </subcellularLocation>
</comment>
<name>A0AAV7LXK1_PLEWA</name>
<evidence type="ECO:0000313" key="11">
    <source>
        <dbReference type="EMBL" id="KAJ1095936.1"/>
    </source>
</evidence>
<evidence type="ECO:0000256" key="1">
    <source>
        <dbReference type="ARBA" id="ARBA00004193"/>
    </source>
</evidence>
<evidence type="ECO:0000256" key="6">
    <source>
        <dbReference type="ARBA" id="ARBA00023136"/>
    </source>
</evidence>
<accession>A0AAV7LXK1</accession>
<feature type="region of interest" description="Disordered" evidence="10">
    <location>
        <begin position="202"/>
        <end position="222"/>
    </location>
</feature>
<dbReference type="GO" id="GO:0005525">
    <property type="term" value="F:GTP binding"/>
    <property type="evidence" value="ECO:0007669"/>
    <property type="project" value="UniProtKB-KW"/>
</dbReference>
<keyword evidence="2" id="KW-1003">Cell membrane</keyword>
<dbReference type="InterPro" id="IPR001806">
    <property type="entry name" value="Small_GTPase"/>
</dbReference>
<dbReference type="GO" id="GO:0003924">
    <property type="term" value="F:GTPase activity"/>
    <property type="evidence" value="ECO:0007669"/>
    <property type="project" value="InterPro"/>
</dbReference>
<keyword evidence="12" id="KW-1185">Reference proteome</keyword>
<dbReference type="Proteomes" id="UP001066276">
    <property type="component" value="Chromosome 10"/>
</dbReference>
<dbReference type="PRINTS" id="PR00449">
    <property type="entry name" value="RASTRNSFRMNG"/>
</dbReference>
<evidence type="ECO:0000256" key="7">
    <source>
        <dbReference type="ARBA" id="ARBA00023288"/>
    </source>
</evidence>
<keyword evidence="4" id="KW-0547">Nucleotide-binding</keyword>
<evidence type="ECO:0000256" key="8">
    <source>
        <dbReference type="ARBA" id="ARBA00023289"/>
    </source>
</evidence>
<protein>
    <recommendedName>
        <fullName evidence="13">GTP-binding protein Rhes</fullName>
    </recommendedName>
</protein>
<dbReference type="PANTHER" id="PTHR46149">
    <property type="entry name" value="MIP08469P"/>
    <property type="match status" value="1"/>
</dbReference>
<dbReference type="SMART" id="SM00175">
    <property type="entry name" value="RAB"/>
    <property type="match status" value="1"/>
</dbReference>
<sequence length="222" mass="24223">MAPSQKHCEDPGPTVRLVFLGAAGVGKTALIQRFLTGRFESRHRRTVEELHGLECALGPRRVSLEVLDTSGSYSFPAMRRLSIRRAHAVALVFSLAEPDTFQEARRLRDEVAALRAGEDPPLPVLVVGNQADLLPGGLGPRPPLAEHLAATAELEWGCSYLETSAKQDYNVQRLFQDLLLQVPLPCPGLPSPALRRRRWTEGQARVAPQGHAGGKRASCSVQ</sequence>
<dbReference type="SUPFAM" id="SSF52540">
    <property type="entry name" value="P-loop containing nucleoside triphosphate hydrolases"/>
    <property type="match status" value="1"/>
</dbReference>
<dbReference type="PROSITE" id="PS51421">
    <property type="entry name" value="RAS"/>
    <property type="match status" value="1"/>
</dbReference>
<evidence type="ECO:0008006" key="13">
    <source>
        <dbReference type="Google" id="ProtNLM"/>
    </source>
</evidence>
<dbReference type="Pfam" id="PF00071">
    <property type="entry name" value="Ras"/>
    <property type="match status" value="1"/>
</dbReference>
<dbReference type="InterPro" id="IPR005225">
    <property type="entry name" value="Small_GTP-bd"/>
</dbReference>
<organism evidence="11 12">
    <name type="scientific">Pleurodeles waltl</name>
    <name type="common">Iberian ribbed newt</name>
    <dbReference type="NCBI Taxonomy" id="8319"/>
    <lineage>
        <taxon>Eukaryota</taxon>
        <taxon>Metazoa</taxon>
        <taxon>Chordata</taxon>
        <taxon>Craniata</taxon>
        <taxon>Vertebrata</taxon>
        <taxon>Euteleostomi</taxon>
        <taxon>Amphibia</taxon>
        <taxon>Batrachia</taxon>
        <taxon>Caudata</taxon>
        <taxon>Salamandroidea</taxon>
        <taxon>Salamandridae</taxon>
        <taxon>Pleurodelinae</taxon>
        <taxon>Pleurodeles</taxon>
    </lineage>
</organism>
<gene>
    <name evidence="11" type="ORF">NDU88_001086</name>
</gene>
<dbReference type="SMART" id="SM00174">
    <property type="entry name" value="RHO"/>
    <property type="match status" value="1"/>
</dbReference>
<keyword evidence="3" id="KW-0488">Methylation</keyword>
<reference evidence="11" key="1">
    <citation type="journal article" date="2022" name="bioRxiv">
        <title>Sequencing and chromosome-scale assembly of the giantPleurodeles waltlgenome.</title>
        <authorList>
            <person name="Brown T."/>
            <person name="Elewa A."/>
            <person name="Iarovenko S."/>
            <person name="Subramanian E."/>
            <person name="Araus A.J."/>
            <person name="Petzold A."/>
            <person name="Susuki M."/>
            <person name="Suzuki K.-i.T."/>
            <person name="Hayashi T."/>
            <person name="Toyoda A."/>
            <person name="Oliveira C."/>
            <person name="Osipova E."/>
            <person name="Leigh N.D."/>
            <person name="Simon A."/>
            <person name="Yun M.H."/>
        </authorList>
    </citation>
    <scope>NUCLEOTIDE SEQUENCE</scope>
    <source>
        <strain evidence="11">20211129_DDA</strain>
        <tissue evidence="11">Liver</tissue>
    </source>
</reference>
<evidence type="ECO:0000256" key="9">
    <source>
        <dbReference type="ARBA" id="ARBA00038061"/>
    </source>
</evidence>
<dbReference type="PROSITE" id="PS51419">
    <property type="entry name" value="RAB"/>
    <property type="match status" value="1"/>
</dbReference>
<dbReference type="GO" id="GO:0005886">
    <property type="term" value="C:plasma membrane"/>
    <property type="evidence" value="ECO:0007669"/>
    <property type="project" value="UniProtKB-SubCell"/>
</dbReference>
<dbReference type="SMART" id="SM00173">
    <property type="entry name" value="RAS"/>
    <property type="match status" value="1"/>
</dbReference>
<dbReference type="Gene3D" id="3.40.50.300">
    <property type="entry name" value="P-loop containing nucleotide triphosphate hydrolases"/>
    <property type="match status" value="1"/>
</dbReference>
<dbReference type="InterPro" id="IPR027417">
    <property type="entry name" value="P-loop_NTPase"/>
</dbReference>
<keyword evidence="5" id="KW-0342">GTP-binding</keyword>
<keyword evidence="7" id="KW-0449">Lipoprotein</keyword>
<dbReference type="AlphaFoldDB" id="A0AAV7LXK1"/>
<evidence type="ECO:0000256" key="3">
    <source>
        <dbReference type="ARBA" id="ARBA00022481"/>
    </source>
</evidence>
<dbReference type="InterPro" id="IPR052236">
    <property type="entry name" value="Small_GTPase_RasD"/>
</dbReference>
<dbReference type="FunFam" id="3.40.50.300:FF:000475">
    <property type="entry name" value="GTP-binding protein Rhes"/>
    <property type="match status" value="1"/>
</dbReference>
<proteinExistence type="inferred from homology"/>
<dbReference type="EMBL" id="JANPWB010000014">
    <property type="protein sequence ID" value="KAJ1095936.1"/>
    <property type="molecule type" value="Genomic_DNA"/>
</dbReference>
<evidence type="ECO:0000256" key="2">
    <source>
        <dbReference type="ARBA" id="ARBA00022475"/>
    </source>
</evidence>
<keyword evidence="8" id="KW-0636">Prenylation</keyword>
<dbReference type="PANTHER" id="PTHR46149:SF8">
    <property type="entry name" value="NOVEL MEMBER OF RAS FAMILY"/>
    <property type="match status" value="1"/>
</dbReference>